<dbReference type="EMBL" id="QPEX01000045">
    <property type="protein sequence ID" value="RCS41539.1"/>
    <property type="molecule type" value="Genomic_DNA"/>
</dbReference>
<evidence type="ECO:0000313" key="3">
    <source>
        <dbReference type="Proteomes" id="UP000253562"/>
    </source>
</evidence>
<feature type="compositionally biased region" description="Pro residues" evidence="1">
    <location>
        <begin position="95"/>
        <end position="105"/>
    </location>
</feature>
<proteinExistence type="predicted"/>
<feature type="region of interest" description="Disordered" evidence="1">
    <location>
        <begin position="95"/>
        <end position="114"/>
    </location>
</feature>
<gene>
    <name evidence="2" type="ORF">DTL42_23625</name>
</gene>
<organism evidence="2 3">
    <name type="scientific">Bremerella cremea</name>
    <dbReference type="NCBI Taxonomy" id="1031537"/>
    <lineage>
        <taxon>Bacteria</taxon>
        <taxon>Pseudomonadati</taxon>
        <taxon>Planctomycetota</taxon>
        <taxon>Planctomycetia</taxon>
        <taxon>Pirellulales</taxon>
        <taxon>Pirellulaceae</taxon>
        <taxon>Bremerella</taxon>
    </lineage>
</organism>
<sequence>MTNHGLMNSSPLASHVCQQCGGPGYGSFCSYRCWRINRGLPVEDLPGECFVADEQPAEAEPAAEEFCLACGGTAINSKGGPCRICERHGRYPKVQPPVIPPPPPIVHTEKPAAAGQMSLF</sequence>
<protein>
    <submittedName>
        <fullName evidence="2">Uncharacterized protein</fullName>
    </submittedName>
</protein>
<dbReference type="AlphaFoldDB" id="A0A368KLB7"/>
<dbReference type="Proteomes" id="UP000253562">
    <property type="component" value="Unassembled WGS sequence"/>
</dbReference>
<evidence type="ECO:0000313" key="2">
    <source>
        <dbReference type="EMBL" id="RCS41539.1"/>
    </source>
</evidence>
<comment type="caution">
    <text evidence="2">The sequence shown here is derived from an EMBL/GenBank/DDBJ whole genome shotgun (WGS) entry which is preliminary data.</text>
</comment>
<name>A0A368KLB7_9BACT</name>
<accession>A0A368KLB7</accession>
<reference evidence="2 3" key="1">
    <citation type="submission" date="2018-07" db="EMBL/GenBank/DDBJ databases">
        <title>Comparative genomes isolates from brazilian mangrove.</title>
        <authorList>
            <person name="De Araujo J.E."/>
            <person name="Taketani R.G."/>
            <person name="Silva M.C.P."/>
            <person name="Lourenco M.V."/>
            <person name="Oliveira V.M."/>
            <person name="Andreote F.D."/>
        </authorList>
    </citation>
    <scope>NUCLEOTIDE SEQUENCE [LARGE SCALE GENOMIC DNA]</scope>
    <source>
        <strain evidence="2 3">HEX PRIS-MGV</strain>
    </source>
</reference>
<evidence type="ECO:0000256" key="1">
    <source>
        <dbReference type="SAM" id="MobiDB-lite"/>
    </source>
</evidence>